<protein>
    <submittedName>
        <fullName evidence="2">Uncharacterized protein</fullName>
    </submittedName>
</protein>
<dbReference type="EMBL" id="OX459964">
    <property type="protein sequence ID" value="CAI9169056.1"/>
    <property type="molecule type" value="Genomic_DNA"/>
</dbReference>
<evidence type="ECO:0000313" key="2">
    <source>
        <dbReference type="EMBL" id="CAI9169056.1"/>
    </source>
</evidence>
<evidence type="ECO:0000256" key="1">
    <source>
        <dbReference type="SAM" id="MobiDB-lite"/>
    </source>
</evidence>
<organism evidence="2 3">
    <name type="scientific">Rangifer tarandus platyrhynchus</name>
    <name type="common">Svalbard reindeer</name>
    <dbReference type="NCBI Taxonomy" id="3082113"/>
    <lineage>
        <taxon>Eukaryota</taxon>
        <taxon>Metazoa</taxon>
        <taxon>Chordata</taxon>
        <taxon>Craniata</taxon>
        <taxon>Vertebrata</taxon>
        <taxon>Euteleostomi</taxon>
        <taxon>Mammalia</taxon>
        <taxon>Eutheria</taxon>
        <taxon>Laurasiatheria</taxon>
        <taxon>Artiodactyla</taxon>
        <taxon>Ruminantia</taxon>
        <taxon>Pecora</taxon>
        <taxon>Cervidae</taxon>
        <taxon>Odocoileinae</taxon>
        <taxon>Rangifer</taxon>
    </lineage>
</organism>
<proteinExistence type="predicted"/>
<feature type="region of interest" description="Disordered" evidence="1">
    <location>
        <begin position="82"/>
        <end position="166"/>
    </location>
</feature>
<feature type="compositionally biased region" description="Basic and acidic residues" evidence="1">
    <location>
        <begin position="98"/>
        <end position="109"/>
    </location>
</feature>
<evidence type="ECO:0000313" key="3">
    <source>
        <dbReference type="Proteomes" id="UP001176941"/>
    </source>
</evidence>
<name>A0ABN8Z7U5_RANTA</name>
<feature type="compositionally biased region" description="Low complexity" evidence="1">
    <location>
        <begin position="132"/>
        <end position="142"/>
    </location>
</feature>
<dbReference type="Proteomes" id="UP001176941">
    <property type="component" value="Chromosome 28"/>
</dbReference>
<keyword evidence="3" id="KW-1185">Reference proteome</keyword>
<gene>
    <name evidence="2" type="ORF">MRATA1EN1_LOCUS18018</name>
</gene>
<accession>A0ABN8Z7U5</accession>
<sequence length="253" mass="26070">MQGGVRITCPSKNAELVRAVPSADRQGPQQGRALGHDGVAALLSVEAMWPDAPRGHLAWGVGTGTVEGGWRESARVNIQAEHVTSTSCEAGEPQGRGQHGEWGPRDRGAPRTVGPQDHGAPRTAGSMGSGAPGTTSSPGGVTRQQMDRRAPDSFSPRQAVPRGGRAPDCVREAALSGPTLASASKLSPEKVRAGDTGMKATARDAAEPHPDPGLAVFNQLTTLGCFSELHPGWPGAVREAPSHPNAPVNFASG</sequence>
<reference evidence="2" key="1">
    <citation type="submission" date="2023-04" db="EMBL/GenBank/DDBJ databases">
        <authorList>
            <consortium name="ELIXIR-Norway"/>
        </authorList>
    </citation>
    <scope>NUCLEOTIDE SEQUENCE [LARGE SCALE GENOMIC DNA]</scope>
</reference>